<dbReference type="AlphaFoldDB" id="A0A542DKS4"/>
<evidence type="ECO:0000313" key="2">
    <source>
        <dbReference type="EMBL" id="TQJ03663.1"/>
    </source>
</evidence>
<dbReference type="Pfam" id="PF04149">
    <property type="entry name" value="DUF397"/>
    <property type="match status" value="1"/>
</dbReference>
<comment type="caution">
    <text evidence="2">The sequence shown here is derived from an EMBL/GenBank/DDBJ whole genome shotgun (WGS) entry which is preliminary data.</text>
</comment>
<reference evidence="2 3" key="1">
    <citation type="submission" date="2019-06" db="EMBL/GenBank/DDBJ databases">
        <title>Sequencing the genomes of 1000 actinobacteria strains.</title>
        <authorList>
            <person name="Klenk H.-P."/>
        </authorList>
    </citation>
    <scope>NUCLEOTIDE SEQUENCE [LARGE SCALE GENOMIC DNA]</scope>
    <source>
        <strain evidence="2 3">DSM 45679</strain>
    </source>
</reference>
<keyword evidence="3" id="KW-1185">Reference proteome</keyword>
<protein>
    <submittedName>
        <fullName evidence="2">Uncharacterized protein DUF397</fullName>
    </submittedName>
</protein>
<gene>
    <name evidence="2" type="ORF">FB471_3427</name>
</gene>
<organism evidence="2 3">
    <name type="scientific">Amycolatopsis cihanbeyliensis</name>
    <dbReference type="NCBI Taxonomy" id="1128664"/>
    <lineage>
        <taxon>Bacteria</taxon>
        <taxon>Bacillati</taxon>
        <taxon>Actinomycetota</taxon>
        <taxon>Actinomycetes</taxon>
        <taxon>Pseudonocardiales</taxon>
        <taxon>Pseudonocardiaceae</taxon>
        <taxon>Amycolatopsis</taxon>
    </lineage>
</organism>
<feature type="domain" description="DUF397" evidence="1">
    <location>
        <begin position="9"/>
        <end position="62"/>
    </location>
</feature>
<dbReference type="Proteomes" id="UP000320876">
    <property type="component" value="Unassembled WGS sequence"/>
</dbReference>
<evidence type="ECO:0000313" key="3">
    <source>
        <dbReference type="Proteomes" id="UP000320876"/>
    </source>
</evidence>
<dbReference type="InterPro" id="IPR007278">
    <property type="entry name" value="DUF397"/>
</dbReference>
<name>A0A542DKS4_AMYCI</name>
<evidence type="ECO:0000259" key="1">
    <source>
        <dbReference type="Pfam" id="PF04149"/>
    </source>
</evidence>
<proteinExistence type="predicted"/>
<sequence>MPVSDLADAVWRTSSYSNTTANECVEVAHRPRVVGIRDSKDRDGGMLTVPAEGWSAFLAAVRA</sequence>
<dbReference type="RefSeq" id="WP_141999448.1">
    <property type="nucleotide sequence ID" value="NZ_VFML01000001.1"/>
</dbReference>
<dbReference type="OrthoDB" id="3430276at2"/>
<accession>A0A542DKS4</accession>
<dbReference type="EMBL" id="VFML01000001">
    <property type="protein sequence ID" value="TQJ03663.1"/>
    <property type="molecule type" value="Genomic_DNA"/>
</dbReference>